<dbReference type="SUPFAM" id="SSF55469">
    <property type="entry name" value="FMN-dependent nitroreductase-like"/>
    <property type="match status" value="1"/>
</dbReference>
<evidence type="ECO:0000256" key="4">
    <source>
        <dbReference type="ARBA" id="ARBA00022643"/>
    </source>
</evidence>
<evidence type="ECO:0000313" key="8">
    <source>
        <dbReference type="Proteomes" id="UP000195331"/>
    </source>
</evidence>
<name>A0A1Y0C2V2_9MYCO</name>
<dbReference type="RefSeq" id="WP_087076697.1">
    <property type="nucleotide sequence ID" value="NZ_CP020809.1"/>
</dbReference>
<proteinExistence type="inferred from homology"/>
<evidence type="ECO:0000256" key="5">
    <source>
        <dbReference type="ARBA" id="ARBA00023002"/>
    </source>
</evidence>
<dbReference type="InterPro" id="IPR000415">
    <property type="entry name" value="Nitroreductase-like"/>
</dbReference>
<sequence length="215" mass="24294">MNLDNLMSKHLTRYFDSSKTIPADSLQQLLRFLRSTPSSVNVQASRYYVLGTPEAKERLADNLGERFLDNGGKIRDASHVLIFTTRADLPGSHLDEVFGKEKTDGRFPDPAKQSLWESMTRDFVNLRTYGYKDLTHWMEKQAYLALGMTMMAAAELGFDATPLEGFDPASVDKAFKIRETGYTTTVLLALGYPDTAKAYTNPISRFDHDRLFTFA</sequence>
<dbReference type="OrthoDB" id="9809288at2"/>
<keyword evidence="4" id="KW-0288">FMN</keyword>
<accession>A0A1Y0C2V2</accession>
<evidence type="ECO:0000256" key="2">
    <source>
        <dbReference type="ARBA" id="ARBA00007118"/>
    </source>
</evidence>
<dbReference type="Proteomes" id="UP000195331">
    <property type="component" value="Chromosome"/>
</dbReference>
<dbReference type="GO" id="GO:0016491">
    <property type="term" value="F:oxidoreductase activity"/>
    <property type="evidence" value="ECO:0007669"/>
    <property type="project" value="UniProtKB-KW"/>
</dbReference>
<dbReference type="EMBL" id="CP020809">
    <property type="protein sequence ID" value="ART69511.1"/>
    <property type="molecule type" value="Genomic_DNA"/>
</dbReference>
<dbReference type="Pfam" id="PF00881">
    <property type="entry name" value="Nitroreductase"/>
    <property type="match status" value="1"/>
</dbReference>
<dbReference type="PANTHER" id="PTHR43673">
    <property type="entry name" value="NAD(P)H NITROREDUCTASE YDGI-RELATED"/>
    <property type="match status" value="1"/>
</dbReference>
<reference evidence="7 8" key="1">
    <citation type="submission" date="2017-04" db="EMBL/GenBank/DDBJ databases">
        <title>Whole Genome Sequence of 1,4-Dioxane Degrading Bacterium Mycobacterium dioxanotrophicus PH-06.</title>
        <authorList>
            <person name="He Y."/>
        </authorList>
    </citation>
    <scope>NUCLEOTIDE SEQUENCE [LARGE SCALE GENOMIC DNA]</scope>
    <source>
        <strain evidence="7 8">PH-06</strain>
    </source>
</reference>
<feature type="domain" description="Nitroreductase" evidence="6">
    <location>
        <begin position="12"/>
        <end position="192"/>
    </location>
</feature>
<dbReference type="KEGG" id="mdx:BTO20_13765"/>
<evidence type="ECO:0000256" key="1">
    <source>
        <dbReference type="ARBA" id="ARBA00001917"/>
    </source>
</evidence>
<protein>
    <submittedName>
        <fullName evidence="7">NAD(P)H-dependent oxidoreductase</fullName>
    </submittedName>
</protein>
<evidence type="ECO:0000313" key="7">
    <source>
        <dbReference type="EMBL" id="ART69511.1"/>
    </source>
</evidence>
<dbReference type="Gene3D" id="3.40.109.10">
    <property type="entry name" value="NADH Oxidase"/>
    <property type="match status" value="1"/>
</dbReference>
<comment type="cofactor">
    <cofactor evidence="1">
        <name>FMN</name>
        <dbReference type="ChEBI" id="CHEBI:58210"/>
    </cofactor>
</comment>
<dbReference type="PANTHER" id="PTHR43673:SF2">
    <property type="entry name" value="NITROREDUCTASE"/>
    <property type="match status" value="1"/>
</dbReference>
<evidence type="ECO:0000256" key="3">
    <source>
        <dbReference type="ARBA" id="ARBA00022630"/>
    </source>
</evidence>
<organism evidence="7 8">
    <name type="scientific">Mycobacterium dioxanotrophicus</name>
    <dbReference type="NCBI Taxonomy" id="482462"/>
    <lineage>
        <taxon>Bacteria</taxon>
        <taxon>Bacillati</taxon>
        <taxon>Actinomycetota</taxon>
        <taxon>Actinomycetes</taxon>
        <taxon>Mycobacteriales</taxon>
        <taxon>Mycobacteriaceae</taxon>
        <taxon>Mycobacterium</taxon>
    </lineage>
</organism>
<keyword evidence="8" id="KW-1185">Reference proteome</keyword>
<comment type="similarity">
    <text evidence="2">Belongs to the nitroreductase family.</text>
</comment>
<gene>
    <name evidence="7" type="ORF">BTO20_13765</name>
</gene>
<dbReference type="AlphaFoldDB" id="A0A1Y0C2V2"/>
<evidence type="ECO:0000259" key="6">
    <source>
        <dbReference type="Pfam" id="PF00881"/>
    </source>
</evidence>
<dbReference type="InterPro" id="IPR029479">
    <property type="entry name" value="Nitroreductase"/>
</dbReference>
<keyword evidence="3" id="KW-0285">Flavoprotein</keyword>
<keyword evidence="5" id="KW-0560">Oxidoreductase</keyword>